<evidence type="ECO:0000313" key="5">
    <source>
        <dbReference type="EMBL" id="GLS05205.1"/>
    </source>
</evidence>
<sequence length="236" mass="26101">MIPWLGRTPGFPPLASAMAEPNGLLAAGGALTPDWLLAAYRRGIFPWYMPGEPILWWSPHPRTVLPPQALHVPRSLAKVLRNKPYAVTFDRAFDQVMAGCAAPRGTEHGTWITDEMREAYGDLHRLGHAHSAECWIDGRLVGGLYGVALGRMFYGESMFARAPDASKIAFVHLVRWLAEQGFGLIDCQMRTDHLARFGASEIARDDFVATLGILTSRPDLPGPWNYHCDNPGTPSR</sequence>
<dbReference type="PANTHER" id="PTHR30098:SF2">
    <property type="entry name" value="LEUCYL_PHENYLALANYL-TRNA--PROTEIN TRANSFERASE"/>
    <property type="match status" value="1"/>
</dbReference>
<evidence type="ECO:0000256" key="4">
    <source>
        <dbReference type="HAMAP-Rule" id="MF_00688"/>
    </source>
</evidence>
<keyword evidence="2 4" id="KW-0808">Transferase</keyword>
<keyword evidence="1 4" id="KW-0963">Cytoplasm</keyword>
<proteinExistence type="inferred from homology"/>
<dbReference type="Proteomes" id="UP001156836">
    <property type="component" value="Unassembled WGS sequence"/>
</dbReference>
<evidence type="ECO:0000256" key="1">
    <source>
        <dbReference type="ARBA" id="ARBA00022490"/>
    </source>
</evidence>
<dbReference type="Gene3D" id="3.40.630.70">
    <property type="entry name" value="Leucyl/phenylalanyl-tRNA-protein transferase, C-terminal domain"/>
    <property type="match status" value="1"/>
</dbReference>
<dbReference type="PANTHER" id="PTHR30098">
    <property type="entry name" value="LEUCYL/PHENYLALANYL-TRNA--PROTEIN TRANSFERASE"/>
    <property type="match status" value="1"/>
</dbReference>
<dbReference type="RefSeq" id="WP_026263179.1">
    <property type="nucleotide sequence ID" value="NZ_BAABUF010000004.1"/>
</dbReference>
<keyword evidence="3 4" id="KW-0012">Acyltransferase</keyword>
<reference evidence="6" key="1">
    <citation type="journal article" date="2019" name="Int. J. Syst. Evol. Microbiol.">
        <title>The Global Catalogue of Microorganisms (GCM) 10K type strain sequencing project: providing services to taxonomists for standard genome sequencing and annotation.</title>
        <authorList>
            <consortium name="The Broad Institute Genomics Platform"/>
            <consortium name="The Broad Institute Genome Sequencing Center for Infectious Disease"/>
            <person name="Wu L."/>
            <person name="Ma J."/>
        </authorList>
    </citation>
    <scope>NUCLEOTIDE SEQUENCE [LARGE SCALE GENOMIC DNA]</scope>
    <source>
        <strain evidence="6">NBRC 104970</strain>
    </source>
</reference>
<comment type="catalytic activity">
    <reaction evidence="4">
        <text>N-terminal L-lysyl-[protein] + L-leucyl-tRNA(Leu) = N-terminal L-leucyl-L-lysyl-[protein] + tRNA(Leu) + H(+)</text>
        <dbReference type="Rhea" id="RHEA:12340"/>
        <dbReference type="Rhea" id="RHEA-COMP:9613"/>
        <dbReference type="Rhea" id="RHEA-COMP:9622"/>
        <dbReference type="Rhea" id="RHEA-COMP:12670"/>
        <dbReference type="Rhea" id="RHEA-COMP:12671"/>
        <dbReference type="ChEBI" id="CHEBI:15378"/>
        <dbReference type="ChEBI" id="CHEBI:65249"/>
        <dbReference type="ChEBI" id="CHEBI:78442"/>
        <dbReference type="ChEBI" id="CHEBI:78494"/>
        <dbReference type="ChEBI" id="CHEBI:133043"/>
        <dbReference type="EC" id="2.3.2.6"/>
    </reaction>
</comment>
<keyword evidence="6" id="KW-1185">Reference proteome</keyword>
<dbReference type="InterPro" id="IPR042203">
    <property type="entry name" value="Leu/Phe-tRNA_Trfase_C"/>
</dbReference>
<comment type="subcellular location">
    <subcellularLocation>
        <location evidence="4">Cytoplasm</location>
    </subcellularLocation>
</comment>
<dbReference type="HAMAP" id="MF_00688">
    <property type="entry name" value="Leu_Phe_trans"/>
    <property type="match status" value="1"/>
</dbReference>
<dbReference type="EC" id="2.3.2.6" evidence="4"/>
<dbReference type="GO" id="GO:0016740">
    <property type="term" value="F:transferase activity"/>
    <property type="evidence" value="ECO:0007669"/>
    <property type="project" value="UniProtKB-KW"/>
</dbReference>
<comment type="catalytic activity">
    <reaction evidence="4">
        <text>L-phenylalanyl-tRNA(Phe) + an N-terminal L-alpha-aminoacyl-[protein] = an N-terminal L-phenylalanyl-L-alpha-aminoacyl-[protein] + tRNA(Phe)</text>
        <dbReference type="Rhea" id="RHEA:43632"/>
        <dbReference type="Rhea" id="RHEA-COMP:9668"/>
        <dbReference type="Rhea" id="RHEA-COMP:9699"/>
        <dbReference type="Rhea" id="RHEA-COMP:10636"/>
        <dbReference type="Rhea" id="RHEA-COMP:10637"/>
        <dbReference type="ChEBI" id="CHEBI:78442"/>
        <dbReference type="ChEBI" id="CHEBI:78531"/>
        <dbReference type="ChEBI" id="CHEBI:78597"/>
        <dbReference type="ChEBI" id="CHEBI:83561"/>
        <dbReference type="EC" id="2.3.2.6"/>
    </reaction>
</comment>
<comment type="similarity">
    <text evidence="4">Belongs to the L/F-transferase family.</text>
</comment>
<dbReference type="InterPro" id="IPR004616">
    <property type="entry name" value="Leu/Phe-tRNA_Trfase"/>
</dbReference>
<dbReference type="NCBIfam" id="TIGR00667">
    <property type="entry name" value="aat"/>
    <property type="match status" value="1"/>
</dbReference>
<dbReference type="InterPro" id="IPR016181">
    <property type="entry name" value="Acyl_CoA_acyltransferase"/>
</dbReference>
<dbReference type="EMBL" id="BSOZ01000038">
    <property type="protein sequence ID" value="GLS05205.1"/>
    <property type="molecule type" value="Genomic_DNA"/>
</dbReference>
<dbReference type="SUPFAM" id="SSF55729">
    <property type="entry name" value="Acyl-CoA N-acyltransferases (Nat)"/>
    <property type="match status" value="1"/>
</dbReference>
<dbReference type="Gene3D" id="3.30.70.3550">
    <property type="entry name" value="Leucyl/phenylalanyl-tRNA-protein transferase, N-terminal domain"/>
    <property type="match status" value="1"/>
</dbReference>
<comment type="function">
    <text evidence="4">Functions in the N-end rule pathway of protein degradation where it conjugates Leu, Phe and, less efficiently, Met from aminoacyl-tRNAs to the N-termini of proteins containing an N-terminal arginine or lysine.</text>
</comment>
<dbReference type="Pfam" id="PF03588">
    <property type="entry name" value="Leu_Phe_trans"/>
    <property type="match status" value="1"/>
</dbReference>
<comment type="catalytic activity">
    <reaction evidence="4">
        <text>N-terminal L-arginyl-[protein] + L-leucyl-tRNA(Leu) = N-terminal L-leucyl-L-arginyl-[protein] + tRNA(Leu) + H(+)</text>
        <dbReference type="Rhea" id="RHEA:50416"/>
        <dbReference type="Rhea" id="RHEA-COMP:9613"/>
        <dbReference type="Rhea" id="RHEA-COMP:9622"/>
        <dbReference type="Rhea" id="RHEA-COMP:12672"/>
        <dbReference type="Rhea" id="RHEA-COMP:12673"/>
        <dbReference type="ChEBI" id="CHEBI:15378"/>
        <dbReference type="ChEBI" id="CHEBI:64719"/>
        <dbReference type="ChEBI" id="CHEBI:78442"/>
        <dbReference type="ChEBI" id="CHEBI:78494"/>
        <dbReference type="ChEBI" id="CHEBI:133044"/>
        <dbReference type="EC" id="2.3.2.6"/>
    </reaction>
</comment>
<protein>
    <recommendedName>
        <fullName evidence="4">Leucyl/phenylalanyl-tRNA--protein transferase</fullName>
        <ecNumber evidence="4">2.3.2.6</ecNumber>
    </recommendedName>
    <alternativeName>
        <fullName evidence="4">L/F-transferase</fullName>
    </alternativeName>
    <alternativeName>
        <fullName evidence="4">Leucyltransferase</fullName>
    </alternativeName>
    <alternativeName>
        <fullName evidence="4">Phenyalanyltransferase</fullName>
    </alternativeName>
</protein>
<gene>
    <name evidence="4 5" type="primary">aat</name>
    <name evidence="5" type="ORF">GCM10007860_23550</name>
</gene>
<accession>A0ABQ6BT67</accession>
<name>A0ABQ6BT67_9NEIS</name>
<evidence type="ECO:0000256" key="2">
    <source>
        <dbReference type="ARBA" id="ARBA00022679"/>
    </source>
</evidence>
<evidence type="ECO:0000256" key="3">
    <source>
        <dbReference type="ARBA" id="ARBA00023315"/>
    </source>
</evidence>
<dbReference type="InterPro" id="IPR042221">
    <property type="entry name" value="Leu/Phe-tRNA_Trfase_N"/>
</dbReference>
<evidence type="ECO:0000313" key="6">
    <source>
        <dbReference type="Proteomes" id="UP001156836"/>
    </source>
</evidence>
<organism evidence="5 6">
    <name type="scientific">Chitiniphilus shinanonensis</name>
    <dbReference type="NCBI Taxonomy" id="553088"/>
    <lineage>
        <taxon>Bacteria</taxon>
        <taxon>Pseudomonadati</taxon>
        <taxon>Pseudomonadota</taxon>
        <taxon>Betaproteobacteria</taxon>
        <taxon>Neisseriales</taxon>
        <taxon>Chitinibacteraceae</taxon>
        <taxon>Chitiniphilus</taxon>
    </lineage>
</organism>
<comment type="caution">
    <text evidence="5">The sequence shown here is derived from an EMBL/GenBank/DDBJ whole genome shotgun (WGS) entry which is preliminary data.</text>
</comment>